<sequence>MNEVLNGLFPQYCLLCGLASHHRLPLCGPCRDELPRNTLCCPQCALPRGAGVLCGRCLAAPPPFDSALAPYLYDEQLALLVQRWKYHPDPRLARLMAALWLDGVARRPLPEVDLVLPVPLHWRKLLQRGFNQAGQLCAGLCAGHPALAGLPPRPGLLRRRRATAVQAGLDARQRRGNLRGAFTLRERCDNLRIALVDDVMTTGATAGEVARCLKSGGAREVHLWCLARTPAPPD</sequence>
<evidence type="ECO:0000313" key="3">
    <source>
        <dbReference type="EMBL" id="MBN7797881.1"/>
    </source>
</evidence>
<dbReference type="SUPFAM" id="SSF53271">
    <property type="entry name" value="PRTase-like"/>
    <property type="match status" value="1"/>
</dbReference>
<protein>
    <submittedName>
        <fullName evidence="3">ComF family protein</fullName>
    </submittedName>
</protein>
<dbReference type="PANTHER" id="PTHR47505">
    <property type="entry name" value="DNA UTILIZATION PROTEIN YHGH"/>
    <property type="match status" value="1"/>
</dbReference>
<evidence type="ECO:0000256" key="1">
    <source>
        <dbReference type="ARBA" id="ARBA00008007"/>
    </source>
</evidence>
<dbReference type="Pfam" id="PF18912">
    <property type="entry name" value="DZR_2"/>
    <property type="match status" value="1"/>
</dbReference>
<dbReference type="Gene3D" id="3.40.50.2020">
    <property type="match status" value="1"/>
</dbReference>
<evidence type="ECO:0000259" key="2">
    <source>
        <dbReference type="Pfam" id="PF18912"/>
    </source>
</evidence>
<dbReference type="InterPro" id="IPR044005">
    <property type="entry name" value="DZR_2"/>
</dbReference>
<organism evidence="3 4">
    <name type="scientific">Parahaliea mediterranea</name>
    <dbReference type="NCBI Taxonomy" id="651086"/>
    <lineage>
        <taxon>Bacteria</taxon>
        <taxon>Pseudomonadati</taxon>
        <taxon>Pseudomonadota</taxon>
        <taxon>Gammaproteobacteria</taxon>
        <taxon>Cellvibrionales</taxon>
        <taxon>Halieaceae</taxon>
        <taxon>Parahaliea</taxon>
    </lineage>
</organism>
<keyword evidence="4" id="KW-1185">Reference proteome</keyword>
<dbReference type="EMBL" id="JAFKCZ010000010">
    <property type="protein sequence ID" value="MBN7797881.1"/>
    <property type="molecule type" value="Genomic_DNA"/>
</dbReference>
<dbReference type="PANTHER" id="PTHR47505:SF1">
    <property type="entry name" value="DNA UTILIZATION PROTEIN YHGH"/>
    <property type="match status" value="1"/>
</dbReference>
<dbReference type="CDD" id="cd06223">
    <property type="entry name" value="PRTases_typeI"/>
    <property type="match status" value="1"/>
</dbReference>
<name>A0A939IL04_9GAMM</name>
<comment type="similarity">
    <text evidence="1">Belongs to the ComF/GntX family.</text>
</comment>
<evidence type="ECO:0000313" key="4">
    <source>
        <dbReference type="Proteomes" id="UP000664303"/>
    </source>
</evidence>
<dbReference type="AlphaFoldDB" id="A0A939IL04"/>
<gene>
    <name evidence="3" type="ORF">JYP50_14825</name>
</gene>
<feature type="domain" description="Double zinc ribbon" evidence="2">
    <location>
        <begin position="4"/>
        <end position="58"/>
    </location>
</feature>
<dbReference type="RefSeq" id="WP_206561325.1">
    <property type="nucleotide sequence ID" value="NZ_JAFKCZ010000010.1"/>
</dbReference>
<dbReference type="Proteomes" id="UP000664303">
    <property type="component" value="Unassembled WGS sequence"/>
</dbReference>
<dbReference type="InterPro" id="IPR000836">
    <property type="entry name" value="PRTase_dom"/>
</dbReference>
<reference evidence="3" key="1">
    <citation type="submission" date="2021-02" db="EMBL/GenBank/DDBJ databases">
        <title>PHA producing bacteria isolated from coastal sediment in Guangdong, Shenzhen.</title>
        <authorList>
            <person name="Zheng W."/>
            <person name="Yu S."/>
            <person name="Huang Y."/>
        </authorList>
    </citation>
    <scope>NUCLEOTIDE SEQUENCE</scope>
    <source>
        <strain evidence="3">TN14-10</strain>
    </source>
</reference>
<accession>A0A939IL04</accession>
<comment type="caution">
    <text evidence="3">The sequence shown here is derived from an EMBL/GenBank/DDBJ whole genome shotgun (WGS) entry which is preliminary data.</text>
</comment>
<proteinExistence type="inferred from homology"/>
<dbReference type="InterPro" id="IPR051910">
    <property type="entry name" value="ComF/GntX_DNA_util-trans"/>
</dbReference>
<dbReference type="InterPro" id="IPR029057">
    <property type="entry name" value="PRTase-like"/>
</dbReference>